<keyword evidence="2" id="KW-0472">Membrane</keyword>
<evidence type="ECO:0000256" key="2">
    <source>
        <dbReference type="SAM" id="Phobius"/>
    </source>
</evidence>
<dbReference type="EMBL" id="LKTS01000016">
    <property type="protein sequence ID" value="PKD19182.1"/>
    <property type="molecule type" value="Genomic_DNA"/>
</dbReference>
<protein>
    <submittedName>
        <fullName evidence="3">Uncharacterized protein</fullName>
    </submittedName>
</protein>
<sequence>MGFGGSSSGANVIFKNNRRERKSKTDKFQKSTGSGIKGIKSEEVNSAEILEIRRKIRLENKRRQRKLLIFSTVSILIFIIIFWKVMF</sequence>
<keyword evidence="4" id="KW-1185">Reference proteome</keyword>
<organism evidence="3 4">
    <name type="scientific">Salegentibacter salinarum</name>
    <dbReference type="NCBI Taxonomy" id="447422"/>
    <lineage>
        <taxon>Bacteria</taxon>
        <taxon>Pseudomonadati</taxon>
        <taxon>Bacteroidota</taxon>
        <taxon>Flavobacteriia</taxon>
        <taxon>Flavobacteriales</taxon>
        <taxon>Flavobacteriaceae</taxon>
        <taxon>Salegentibacter</taxon>
    </lineage>
</organism>
<reference evidence="3 4" key="1">
    <citation type="submission" date="2015-10" db="EMBL/GenBank/DDBJ databases">
        <title>Draft genome sequence of Salegentibacter salinarum KCTC 12975.</title>
        <authorList>
            <person name="Lin W."/>
            <person name="Zheng Q."/>
        </authorList>
    </citation>
    <scope>NUCLEOTIDE SEQUENCE [LARGE SCALE GENOMIC DNA]</scope>
    <source>
        <strain evidence="3 4">KCTC 12975</strain>
    </source>
</reference>
<feature type="region of interest" description="Disordered" evidence="1">
    <location>
        <begin position="1"/>
        <end position="35"/>
    </location>
</feature>
<evidence type="ECO:0000313" key="4">
    <source>
        <dbReference type="Proteomes" id="UP000232673"/>
    </source>
</evidence>
<feature type="transmembrane region" description="Helical" evidence="2">
    <location>
        <begin position="67"/>
        <end position="86"/>
    </location>
</feature>
<dbReference type="Proteomes" id="UP000232673">
    <property type="component" value="Unassembled WGS sequence"/>
</dbReference>
<dbReference type="AlphaFoldDB" id="A0A2N0TWP4"/>
<keyword evidence="2" id="KW-0812">Transmembrane</keyword>
<evidence type="ECO:0000256" key="1">
    <source>
        <dbReference type="SAM" id="MobiDB-lite"/>
    </source>
</evidence>
<gene>
    <name evidence="3" type="ORF">APR41_16450</name>
</gene>
<evidence type="ECO:0000313" key="3">
    <source>
        <dbReference type="EMBL" id="PKD19182.1"/>
    </source>
</evidence>
<comment type="caution">
    <text evidence="3">The sequence shown here is derived from an EMBL/GenBank/DDBJ whole genome shotgun (WGS) entry which is preliminary data.</text>
</comment>
<dbReference type="STRING" id="447422.SAMN05660903_03364"/>
<name>A0A2N0TWP4_9FLAO</name>
<proteinExistence type="predicted"/>
<keyword evidence="2" id="KW-1133">Transmembrane helix</keyword>
<accession>A0A2N0TWP4</accession>